<dbReference type="FunFam" id="3.40.309.10:FF:000009">
    <property type="entry name" value="Aldehyde dehydrogenase A"/>
    <property type="match status" value="1"/>
</dbReference>
<dbReference type="PROSITE" id="PS00687">
    <property type="entry name" value="ALDEHYDE_DEHYDR_GLU"/>
    <property type="match status" value="1"/>
</dbReference>
<dbReference type="InterPro" id="IPR016163">
    <property type="entry name" value="Ald_DH_C"/>
</dbReference>
<dbReference type="InterPro" id="IPR016161">
    <property type="entry name" value="Ald_DH/histidinol_DH"/>
</dbReference>
<sequence>MPNTSIQTTISPYTQKPLLTRPLLSEQELENVIGESVKAQKAWRKVSLDDRLDIADKWTTEFEKLTDLMAEDISSQMGRPISSCKGEISGTLYRARHLMKIAKDCLKPVPQDKPGSGNFDMSIVREPLGVVAAITPWNFPFLTMINSVLPSILSGNSVIIKPAPQTPVPAERLLSTFISAGLPQNVIQVIHLSQEMTLQKFVTDPRIDFVCFTGSVVGGRAVQEAASRGQGFKGIGLELGGKDPAYVREDADVAYTAENLVDGAMFNSGQSCCAVERIYVHSSIYDEFVKKFVEVAKQYKLGDPSLPETTLGPVVSPASASRIRKQVNDAVAAGAELVLAESEFAEAKEGTSMVGPQVLVNVTHEMEIMMEETFGPVVGIMKVESDEEALGLMNDSPYGLTASIWTSPSNPESINAFNHFVEDLECGMVYLNRADAPEPALPWTGVKNSGRGITLSTLGYDQLTRAKGVCRRLP</sequence>
<dbReference type="Gene3D" id="3.40.309.10">
    <property type="entry name" value="Aldehyde Dehydrogenase, Chain A, domain 2"/>
    <property type="match status" value="1"/>
</dbReference>
<dbReference type="PANTHER" id="PTHR11699">
    <property type="entry name" value="ALDEHYDE DEHYDROGENASE-RELATED"/>
    <property type="match status" value="1"/>
</dbReference>
<feature type="active site" evidence="3">
    <location>
        <position position="238"/>
    </location>
</feature>
<dbReference type="EMBL" id="NBSH01000005">
    <property type="protein sequence ID" value="ORX37872.1"/>
    <property type="molecule type" value="Genomic_DNA"/>
</dbReference>
<dbReference type="RefSeq" id="XP_021871859.1">
    <property type="nucleotide sequence ID" value="XM_022015607.1"/>
</dbReference>
<dbReference type="SUPFAM" id="SSF53720">
    <property type="entry name" value="ALDH-like"/>
    <property type="match status" value="1"/>
</dbReference>
<proteinExistence type="inferred from homology"/>
<dbReference type="CDD" id="cd07102">
    <property type="entry name" value="ALDH_EDX86601"/>
    <property type="match status" value="1"/>
</dbReference>
<evidence type="ECO:0000313" key="7">
    <source>
        <dbReference type="Proteomes" id="UP000193218"/>
    </source>
</evidence>
<dbReference type="STRING" id="4999.A0A1Y1UIP7"/>
<keyword evidence="2 4" id="KW-0560">Oxidoreductase</keyword>
<dbReference type="Proteomes" id="UP000193218">
    <property type="component" value="Unassembled WGS sequence"/>
</dbReference>
<evidence type="ECO:0000256" key="2">
    <source>
        <dbReference type="ARBA" id="ARBA00023002"/>
    </source>
</evidence>
<dbReference type="InParanoid" id="A0A1Y1UIP7"/>
<evidence type="ECO:0000256" key="1">
    <source>
        <dbReference type="ARBA" id="ARBA00009986"/>
    </source>
</evidence>
<dbReference type="OrthoDB" id="310895at2759"/>
<evidence type="ECO:0000256" key="4">
    <source>
        <dbReference type="RuleBase" id="RU003345"/>
    </source>
</evidence>
<dbReference type="Pfam" id="PF00171">
    <property type="entry name" value="Aldedh"/>
    <property type="match status" value="1"/>
</dbReference>
<dbReference type="InterPro" id="IPR015590">
    <property type="entry name" value="Aldehyde_DH_dom"/>
</dbReference>
<feature type="domain" description="Aldehyde dehydrogenase" evidence="5">
    <location>
        <begin position="8"/>
        <end position="468"/>
    </location>
</feature>
<protein>
    <submittedName>
        <fullName evidence="6">Aldehyde dehydrogenase</fullName>
    </submittedName>
</protein>
<name>A0A1Y1UIP7_9TREE</name>
<reference evidence="6 7" key="1">
    <citation type="submission" date="2017-03" db="EMBL/GenBank/DDBJ databases">
        <title>Widespread Adenine N6-methylation of Active Genes in Fungi.</title>
        <authorList>
            <consortium name="DOE Joint Genome Institute"/>
            <person name="Mondo S.J."/>
            <person name="Dannebaum R.O."/>
            <person name="Kuo R.C."/>
            <person name="Louie K.B."/>
            <person name="Bewick A.J."/>
            <person name="Labutti K."/>
            <person name="Haridas S."/>
            <person name="Kuo A."/>
            <person name="Salamov A."/>
            <person name="Ahrendt S.R."/>
            <person name="Lau R."/>
            <person name="Bowen B.P."/>
            <person name="Lipzen A."/>
            <person name="Sullivan W."/>
            <person name="Andreopoulos W.B."/>
            <person name="Clum A."/>
            <person name="Lindquist E."/>
            <person name="Daum C."/>
            <person name="Northen T.R."/>
            <person name="Ramamoorthy G."/>
            <person name="Schmitz R.J."/>
            <person name="Gryganskyi A."/>
            <person name="Culley D."/>
            <person name="Magnuson J."/>
            <person name="James T.Y."/>
            <person name="O'Malley M.A."/>
            <person name="Stajich J.E."/>
            <person name="Spatafora J.W."/>
            <person name="Visel A."/>
            <person name="Grigoriev I.V."/>
        </authorList>
    </citation>
    <scope>NUCLEOTIDE SEQUENCE [LARGE SCALE GENOMIC DNA]</scope>
    <source>
        <strain evidence="6 7">NRRL Y-17943</strain>
    </source>
</reference>
<dbReference type="InterPro" id="IPR029510">
    <property type="entry name" value="Ald_DH_CS_GLU"/>
</dbReference>
<evidence type="ECO:0000256" key="3">
    <source>
        <dbReference type="PROSITE-ProRule" id="PRU10007"/>
    </source>
</evidence>
<dbReference type="InterPro" id="IPR016162">
    <property type="entry name" value="Ald_DH_N"/>
</dbReference>
<dbReference type="GeneID" id="33557416"/>
<evidence type="ECO:0000259" key="5">
    <source>
        <dbReference type="Pfam" id="PF00171"/>
    </source>
</evidence>
<dbReference type="GO" id="GO:0016620">
    <property type="term" value="F:oxidoreductase activity, acting on the aldehyde or oxo group of donors, NAD or NADP as acceptor"/>
    <property type="evidence" value="ECO:0007669"/>
    <property type="project" value="InterPro"/>
</dbReference>
<dbReference type="AlphaFoldDB" id="A0A1Y1UIP7"/>
<evidence type="ECO:0000313" key="6">
    <source>
        <dbReference type="EMBL" id="ORX37872.1"/>
    </source>
</evidence>
<comment type="similarity">
    <text evidence="1 4">Belongs to the aldehyde dehydrogenase family.</text>
</comment>
<keyword evidence="7" id="KW-1185">Reference proteome</keyword>
<dbReference type="Gene3D" id="3.40.605.10">
    <property type="entry name" value="Aldehyde Dehydrogenase, Chain A, domain 1"/>
    <property type="match status" value="1"/>
</dbReference>
<comment type="caution">
    <text evidence="6">The sequence shown here is derived from an EMBL/GenBank/DDBJ whole genome shotgun (WGS) entry which is preliminary data.</text>
</comment>
<gene>
    <name evidence="6" type="ORF">BD324DRAFT_623606</name>
</gene>
<organism evidence="6 7">
    <name type="scientific">Kockovaella imperatae</name>
    <dbReference type="NCBI Taxonomy" id="4999"/>
    <lineage>
        <taxon>Eukaryota</taxon>
        <taxon>Fungi</taxon>
        <taxon>Dikarya</taxon>
        <taxon>Basidiomycota</taxon>
        <taxon>Agaricomycotina</taxon>
        <taxon>Tremellomycetes</taxon>
        <taxon>Tremellales</taxon>
        <taxon>Cuniculitremaceae</taxon>
        <taxon>Kockovaella</taxon>
    </lineage>
</organism>
<accession>A0A1Y1UIP7</accession>